<sequence length="98" mass="12122">DCLILSLFNLKFINEHESKDNELNEMKKKKKKYFFQVLKLIYFIMYYHPYFISLLIFRLKQIKEQDNNKIFFDLNKIKMKEEHVSICKLLNNFISNYV</sequence>
<evidence type="ECO:0000313" key="2">
    <source>
        <dbReference type="EMBL" id="KYN94710.1"/>
    </source>
</evidence>
<protein>
    <submittedName>
        <fullName evidence="2">Uncharacterized protein</fullName>
    </submittedName>
</protein>
<comment type="caution">
    <text evidence="2">The sequence shown here is derived from an EMBL/GenBank/DDBJ whole genome shotgun (WGS) entry which is preliminary data.</text>
</comment>
<evidence type="ECO:0000313" key="3">
    <source>
        <dbReference type="Proteomes" id="UP000076359"/>
    </source>
</evidence>
<organism evidence="2 3">
    <name type="scientific">Plasmodium reichenowi</name>
    <dbReference type="NCBI Taxonomy" id="5854"/>
    <lineage>
        <taxon>Eukaryota</taxon>
        <taxon>Sar</taxon>
        <taxon>Alveolata</taxon>
        <taxon>Apicomplexa</taxon>
        <taxon>Aconoidasida</taxon>
        <taxon>Haemosporida</taxon>
        <taxon>Plasmodiidae</taxon>
        <taxon>Plasmodium</taxon>
        <taxon>Plasmodium (Laverania)</taxon>
    </lineage>
</organism>
<reference evidence="2 3" key="1">
    <citation type="journal article" date="2016" name="Nat. Commun.">
        <title>Genomes of cryptic chimpanzee Plasmodium species reveal key evolutionary events leading to human malaria.</title>
        <authorList>
            <person name="Sundararaman S.A."/>
            <person name="Plenderleith L.J."/>
            <person name="Liu W."/>
            <person name="Loy D.E."/>
            <person name="Learn G.H."/>
            <person name="Li Y."/>
            <person name="Shaw K.S."/>
            <person name="Ayouba A."/>
            <person name="Peeters M."/>
            <person name="Speede S."/>
            <person name="Shaw G.M."/>
            <person name="Bushman F.D."/>
            <person name="Brisson D."/>
            <person name="Rayner J.C."/>
            <person name="Sharp P.M."/>
            <person name="Hahn B.H."/>
        </authorList>
    </citation>
    <scope>NUCLEOTIDE SEQUENCE [LARGE SCALE GENOMIC DNA]</scope>
    <source>
        <strain evidence="2 3">SY57</strain>
    </source>
</reference>
<dbReference type="AlphaFoldDB" id="A0A151L6W8"/>
<dbReference type="EMBL" id="LVLA01000014">
    <property type="protein sequence ID" value="KYN94710.1"/>
    <property type="molecule type" value="Genomic_DNA"/>
</dbReference>
<keyword evidence="1" id="KW-0472">Membrane</keyword>
<dbReference type="VEuPathDB" id="PlasmoDB:PRG01_1329100"/>
<dbReference type="Proteomes" id="UP000076359">
    <property type="component" value="Unassembled WGS sequence"/>
</dbReference>
<dbReference type="PANTHER" id="PTHR36593:SF1">
    <property type="entry name" value="EXPORTED SERINE_THREONINE PROTEIN KINASE"/>
    <property type="match status" value="1"/>
</dbReference>
<gene>
    <name evidence="2" type="ORF">PRSY57_1326000</name>
</gene>
<dbReference type="VEuPathDB" id="PlasmoDB:PRCDC_1326000"/>
<feature type="non-terminal residue" evidence="2">
    <location>
        <position position="1"/>
    </location>
</feature>
<name>A0A151L6W8_PLARE</name>
<accession>A0A151L6W8</accession>
<keyword evidence="1" id="KW-0812">Transmembrane</keyword>
<feature type="transmembrane region" description="Helical" evidence="1">
    <location>
        <begin position="33"/>
        <end position="57"/>
    </location>
</feature>
<evidence type="ECO:0000256" key="1">
    <source>
        <dbReference type="SAM" id="Phobius"/>
    </source>
</evidence>
<dbReference type="PANTHER" id="PTHR36593">
    <property type="entry name" value="EXPORTED SERINE/THREONINE PROTEIN KINASE"/>
    <property type="match status" value="1"/>
</dbReference>
<proteinExistence type="predicted"/>
<dbReference type="GeneID" id="30953973"/>
<keyword evidence="1" id="KW-1133">Transmembrane helix</keyword>
<dbReference type="RefSeq" id="XP_019970093.1">
    <property type="nucleotide sequence ID" value="XM_020115171.1"/>
</dbReference>